<dbReference type="PANTHER" id="PTHR43619:SF2">
    <property type="entry name" value="S-ADENOSYL-L-METHIONINE-DEPENDENT METHYLTRANSFERASES SUPERFAMILY PROTEIN"/>
    <property type="match status" value="1"/>
</dbReference>
<dbReference type="Proteomes" id="UP000094342">
    <property type="component" value="Unassembled WGS sequence"/>
</dbReference>
<evidence type="ECO:0000313" key="3">
    <source>
        <dbReference type="EMBL" id="ODR90137.1"/>
    </source>
</evidence>
<dbReference type="EMBL" id="LYBW01000060">
    <property type="protein sequence ID" value="ODR90137.1"/>
    <property type="molecule type" value="Genomic_DNA"/>
</dbReference>
<evidence type="ECO:0000256" key="1">
    <source>
        <dbReference type="ARBA" id="ARBA00022603"/>
    </source>
</evidence>
<dbReference type="SUPFAM" id="SSF53335">
    <property type="entry name" value="S-adenosyl-L-methionine-dependent methyltransferases"/>
    <property type="match status" value="1"/>
</dbReference>
<gene>
    <name evidence="3" type="ORF">A8M32_18460</name>
</gene>
<keyword evidence="4" id="KW-1185">Reference proteome</keyword>
<evidence type="ECO:0000256" key="2">
    <source>
        <dbReference type="ARBA" id="ARBA00022679"/>
    </source>
</evidence>
<dbReference type="InterPro" id="IPR029063">
    <property type="entry name" value="SAM-dependent_MTases_sf"/>
</dbReference>
<dbReference type="Gene3D" id="3.40.50.150">
    <property type="entry name" value="Vaccinia Virus protein VP39"/>
    <property type="match status" value="1"/>
</dbReference>
<sequence>MEPEIRFTGVRETLLITLQAKADESRMPDSLLNDRRAAAVLRRIGQDFERLRVGHDMAVGIAIRAHLLDRWTAAFIDRNPDAIVVHLGCGLDSRVFRVCPPRQVRWFDIDFADVIALRRKVYPCPEGYTMISGSIVGKKWMEKLPSDGPAMILAEGVLPYLEPDQVPALLRRLVGYFPSGEIAFDAYSAIATRLLCYNPAIRATGAVLRWAVDDATELERQVPGLALIEDHCEWNGAQLARLSPSTRIAVQFLQLGFLHCRMGQILRYRF</sequence>
<accession>A0A1E3V9N4</accession>
<comment type="caution">
    <text evidence="3">The sequence shown here is derived from an EMBL/GenBank/DDBJ whole genome shotgun (WGS) entry which is preliminary data.</text>
</comment>
<dbReference type="STRING" id="1752398.A8M32_18460"/>
<organism evidence="3 4">
    <name type="scientific">Sinorhizobium alkalisoli</name>
    <dbReference type="NCBI Taxonomy" id="1752398"/>
    <lineage>
        <taxon>Bacteria</taxon>
        <taxon>Pseudomonadati</taxon>
        <taxon>Pseudomonadota</taxon>
        <taxon>Alphaproteobacteria</taxon>
        <taxon>Hyphomicrobiales</taxon>
        <taxon>Rhizobiaceae</taxon>
        <taxon>Sinorhizobium/Ensifer group</taxon>
        <taxon>Sinorhizobium</taxon>
    </lineage>
</organism>
<name>A0A1E3V9N4_9HYPH</name>
<dbReference type="PIRSF" id="PIRSF028177">
    <property type="entry name" value="Polyketide_synth_Omtfrase_TcmP"/>
    <property type="match status" value="1"/>
</dbReference>
<dbReference type="InterPro" id="IPR016874">
    <property type="entry name" value="TcmP-like"/>
</dbReference>
<dbReference type="GO" id="GO:0032259">
    <property type="term" value="P:methylation"/>
    <property type="evidence" value="ECO:0007669"/>
    <property type="project" value="UniProtKB-KW"/>
</dbReference>
<dbReference type="InterPro" id="IPR007213">
    <property type="entry name" value="Ppm1/Ppm2/Tcmp"/>
</dbReference>
<dbReference type="GO" id="GO:0008168">
    <property type="term" value="F:methyltransferase activity"/>
    <property type="evidence" value="ECO:0007669"/>
    <property type="project" value="UniProtKB-KW"/>
</dbReference>
<dbReference type="PANTHER" id="PTHR43619">
    <property type="entry name" value="S-ADENOSYL-L-METHIONINE-DEPENDENT METHYLTRANSFERASE YKTD-RELATED"/>
    <property type="match status" value="1"/>
</dbReference>
<dbReference type="AlphaFoldDB" id="A0A1E3V9N4"/>
<keyword evidence="2 3" id="KW-0808">Transferase</keyword>
<protein>
    <submittedName>
        <fullName evidence="3">Methyltransferase</fullName>
    </submittedName>
</protein>
<dbReference type="RefSeq" id="WP_069459836.1">
    <property type="nucleotide sequence ID" value="NZ_CP034909.1"/>
</dbReference>
<dbReference type="Pfam" id="PF04072">
    <property type="entry name" value="LCM"/>
    <property type="match status" value="1"/>
</dbReference>
<reference evidence="4" key="1">
    <citation type="submission" date="2016-05" db="EMBL/GenBank/DDBJ databases">
        <authorList>
            <person name="Li Y."/>
        </authorList>
    </citation>
    <scope>NUCLEOTIDE SEQUENCE [LARGE SCALE GENOMIC DNA]</scope>
    <source>
        <strain evidence="4">YIC4027</strain>
    </source>
</reference>
<dbReference type="OrthoDB" id="9800233at2"/>
<evidence type="ECO:0000313" key="4">
    <source>
        <dbReference type="Proteomes" id="UP000094342"/>
    </source>
</evidence>
<proteinExistence type="predicted"/>
<keyword evidence="1 3" id="KW-0489">Methyltransferase</keyword>